<evidence type="ECO:0000256" key="1">
    <source>
        <dbReference type="SAM" id="MobiDB-lite"/>
    </source>
</evidence>
<organism evidence="2 3">
    <name type="scientific">Elysia crispata</name>
    <name type="common">lettuce slug</name>
    <dbReference type="NCBI Taxonomy" id="231223"/>
    <lineage>
        <taxon>Eukaryota</taxon>
        <taxon>Metazoa</taxon>
        <taxon>Spiralia</taxon>
        <taxon>Lophotrochozoa</taxon>
        <taxon>Mollusca</taxon>
        <taxon>Gastropoda</taxon>
        <taxon>Heterobranchia</taxon>
        <taxon>Euthyneura</taxon>
        <taxon>Panpulmonata</taxon>
        <taxon>Sacoglossa</taxon>
        <taxon>Placobranchoidea</taxon>
        <taxon>Plakobranchidae</taxon>
        <taxon>Elysia</taxon>
    </lineage>
</organism>
<dbReference type="Proteomes" id="UP001283361">
    <property type="component" value="Unassembled WGS sequence"/>
</dbReference>
<reference evidence="2" key="1">
    <citation type="journal article" date="2023" name="G3 (Bethesda)">
        <title>A reference genome for the long-term kleptoplast-retaining sea slug Elysia crispata morphotype clarki.</title>
        <authorList>
            <person name="Eastman K.E."/>
            <person name="Pendleton A.L."/>
            <person name="Shaikh M.A."/>
            <person name="Suttiyut T."/>
            <person name="Ogas R."/>
            <person name="Tomko P."/>
            <person name="Gavelis G."/>
            <person name="Widhalm J.R."/>
            <person name="Wisecaver J.H."/>
        </authorList>
    </citation>
    <scope>NUCLEOTIDE SEQUENCE</scope>
    <source>
        <strain evidence="2">ECLA1</strain>
    </source>
</reference>
<feature type="region of interest" description="Disordered" evidence="1">
    <location>
        <begin position="40"/>
        <end position="73"/>
    </location>
</feature>
<comment type="caution">
    <text evidence="2">The sequence shown here is derived from an EMBL/GenBank/DDBJ whole genome shotgun (WGS) entry which is preliminary data.</text>
</comment>
<sequence>MFTWRCLNLRPVQSIIRTSVVAVVPCCLTSPKLFADDTRGYSKARWHPRSRADPRDVPSGSMTPLPIRLTQEA</sequence>
<protein>
    <submittedName>
        <fullName evidence="2">Uncharacterized protein</fullName>
    </submittedName>
</protein>
<gene>
    <name evidence="2" type="ORF">RRG08_045053</name>
</gene>
<evidence type="ECO:0000313" key="2">
    <source>
        <dbReference type="EMBL" id="KAK3712066.1"/>
    </source>
</evidence>
<dbReference type="EMBL" id="JAWDGP010007592">
    <property type="protein sequence ID" value="KAK3712066.1"/>
    <property type="molecule type" value="Genomic_DNA"/>
</dbReference>
<name>A0AAE0XU36_9GAST</name>
<proteinExistence type="predicted"/>
<evidence type="ECO:0000313" key="3">
    <source>
        <dbReference type="Proteomes" id="UP001283361"/>
    </source>
</evidence>
<accession>A0AAE0XU36</accession>
<keyword evidence="3" id="KW-1185">Reference proteome</keyword>
<dbReference type="AlphaFoldDB" id="A0AAE0XU36"/>